<keyword evidence="2" id="KW-0812">Transmembrane</keyword>
<dbReference type="PANTHER" id="PTHR40047:SF1">
    <property type="entry name" value="UPF0703 PROTEIN YCGQ"/>
    <property type="match status" value="1"/>
</dbReference>
<name>A0A239NSU0_9ACTN</name>
<evidence type="ECO:0000259" key="3">
    <source>
        <dbReference type="Pfam" id="PF21537"/>
    </source>
</evidence>
<feature type="transmembrane region" description="Helical" evidence="2">
    <location>
        <begin position="151"/>
        <end position="170"/>
    </location>
</feature>
<dbReference type="Pfam" id="PF21537">
    <property type="entry name" value="DUF1980_C"/>
    <property type="match status" value="1"/>
</dbReference>
<feature type="region of interest" description="Disordered" evidence="1">
    <location>
        <begin position="67"/>
        <end position="93"/>
    </location>
</feature>
<dbReference type="Proteomes" id="UP000198282">
    <property type="component" value="Unassembled WGS sequence"/>
</dbReference>
<sequence>MVAAVNRVTQNLVLTLLGCAVLRISAFSTTYLNYVKPGFRPFLIGAGAVLVILGIIGLVQSFRQKESSSGSDGEAHARDHSREPTPYDLTSQGSGDPAPYDLAAWHLASQGSISRGSAHGGSGDPASRDGRAPGDEDHAHGHDHAHGGPRIAWLMCLPVFAIFLIAPPALGSFAASRDDTPAPRSQVLSAFTPLTGDGAVDMPISEFIGRAWDDDKKSLTDREVRLTGFVVPARKKGQWYVTRMQIACCAADAFPLKVAVKGIEPPPTDTWVEVTGTWIPQTFGKMPNGVIYPQLSGRSLAKVAAPDEPYE</sequence>
<evidence type="ECO:0000313" key="4">
    <source>
        <dbReference type="EMBL" id="SNT57179.1"/>
    </source>
</evidence>
<dbReference type="InterPro" id="IPR048447">
    <property type="entry name" value="DUF1980_C"/>
</dbReference>
<dbReference type="PANTHER" id="PTHR40047">
    <property type="entry name" value="UPF0703 PROTEIN YCGQ"/>
    <property type="match status" value="1"/>
</dbReference>
<dbReference type="InterPro" id="IPR015402">
    <property type="entry name" value="DUF1980"/>
</dbReference>
<organism evidence="4 5">
    <name type="scientific">Streptosporangium subroseum</name>
    <dbReference type="NCBI Taxonomy" id="106412"/>
    <lineage>
        <taxon>Bacteria</taxon>
        <taxon>Bacillati</taxon>
        <taxon>Actinomycetota</taxon>
        <taxon>Actinomycetes</taxon>
        <taxon>Streptosporangiales</taxon>
        <taxon>Streptosporangiaceae</taxon>
        <taxon>Streptosporangium</taxon>
    </lineage>
</organism>
<accession>A0A239NSU0</accession>
<evidence type="ECO:0000256" key="1">
    <source>
        <dbReference type="SAM" id="MobiDB-lite"/>
    </source>
</evidence>
<feature type="region of interest" description="Disordered" evidence="1">
    <location>
        <begin position="113"/>
        <end position="145"/>
    </location>
</feature>
<dbReference type="InterPro" id="IPR052955">
    <property type="entry name" value="UPF0703_membrane_permease"/>
</dbReference>
<dbReference type="EMBL" id="FZOD01000066">
    <property type="protein sequence ID" value="SNT57179.1"/>
    <property type="molecule type" value="Genomic_DNA"/>
</dbReference>
<reference evidence="4 5" key="1">
    <citation type="submission" date="2017-06" db="EMBL/GenBank/DDBJ databases">
        <authorList>
            <person name="Kim H.J."/>
            <person name="Triplett B.A."/>
        </authorList>
    </citation>
    <scope>NUCLEOTIDE SEQUENCE [LARGE SCALE GENOMIC DNA]</scope>
    <source>
        <strain evidence="4 5">CGMCC 4.2132</strain>
    </source>
</reference>
<keyword evidence="2" id="KW-0472">Membrane</keyword>
<dbReference type="OrthoDB" id="359029at2"/>
<keyword evidence="2" id="KW-1133">Transmembrane helix</keyword>
<evidence type="ECO:0000256" key="2">
    <source>
        <dbReference type="SAM" id="Phobius"/>
    </source>
</evidence>
<feature type="compositionally biased region" description="Basic and acidic residues" evidence="1">
    <location>
        <begin position="73"/>
        <end position="85"/>
    </location>
</feature>
<dbReference type="NCBIfam" id="TIGR03943">
    <property type="entry name" value="TIGR03943 family putative permease subunit"/>
    <property type="match status" value="1"/>
</dbReference>
<protein>
    <submittedName>
        <fullName evidence="4">TIGR03943 family protein</fullName>
    </submittedName>
</protein>
<evidence type="ECO:0000313" key="5">
    <source>
        <dbReference type="Proteomes" id="UP000198282"/>
    </source>
</evidence>
<gene>
    <name evidence="4" type="ORF">SAMN05216276_10667</name>
</gene>
<feature type="domain" description="DUF1980" evidence="3">
    <location>
        <begin position="216"/>
        <end position="310"/>
    </location>
</feature>
<feature type="compositionally biased region" description="Basic and acidic residues" evidence="1">
    <location>
        <begin position="126"/>
        <end position="145"/>
    </location>
</feature>
<dbReference type="AlphaFoldDB" id="A0A239NSU0"/>
<feature type="transmembrane region" description="Helical" evidence="2">
    <location>
        <begin position="42"/>
        <end position="59"/>
    </location>
</feature>
<proteinExistence type="predicted"/>
<keyword evidence="5" id="KW-1185">Reference proteome</keyword>
<dbReference type="PROSITE" id="PS51257">
    <property type="entry name" value="PROKAR_LIPOPROTEIN"/>
    <property type="match status" value="1"/>
</dbReference>